<proteinExistence type="predicted"/>
<organism evidence="2 3">
    <name type="scientific">Eragrostis curvula</name>
    <name type="common">weeping love grass</name>
    <dbReference type="NCBI Taxonomy" id="38414"/>
    <lineage>
        <taxon>Eukaryota</taxon>
        <taxon>Viridiplantae</taxon>
        <taxon>Streptophyta</taxon>
        <taxon>Embryophyta</taxon>
        <taxon>Tracheophyta</taxon>
        <taxon>Spermatophyta</taxon>
        <taxon>Magnoliopsida</taxon>
        <taxon>Liliopsida</taxon>
        <taxon>Poales</taxon>
        <taxon>Poaceae</taxon>
        <taxon>PACMAD clade</taxon>
        <taxon>Chloridoideae</taxon>
        <taxon>Eragrostideae</taxon>
        <taxon>Eragrostidinae</taxon>
        <taxon>Eragrostis</taxon>
    </lineage>
</organism>
<feature type="non-terminal residue" evidence="2">
    <location>
        <position position="1"/>
    </location>
</feature>
<evidence type="ECO:0000256" key="1">
    <source>
        <dbReference type="SAM" id="MobiDB-lite"/>
    </source>
</evidence>
<evidence type="ECO:0000313" key="3">
    <source>
        <dbReference type="Proteomes" id="UP000324897"/>
    </source>
</evidence>
<dbReference type="Gramene" id="TVU03575">
    <property type="protein sequence ID" value="TVU03575"/>
    <property type="gene ID" value="EJB05_50891"/>
</dbReference>
<evidence type="ECO:0000313" key="2">
    <source>
        <dbReference type="EMBL" id="TVU03575.1"/>
    </source>
</evidence>
<accession>A0A5J9SX91</accession>
<name>A0A5J9SX91_9POAL</name>
<dbReference type="EMBL" id="RWGY01000165">
    <property type="protein sequence ID" value="TVU03575.1"/>
    <property type="molecule type" value="Genomic_DNA"/>
</dbReference>
<gene>
    <name evidence="2" type="ORF">EJB05_50891</name>
</gene>
<feature type="compositionally biased region" description="Low complexity" evidence="1">
    <location>
        <begin position="100"/>
        <end position="119"/>
    </location>
</feature>
<protein>
    <submittedName>
        <fullName evidence="2">Uncharacterized protein</fullName>
    </submittedName>
</protein>
<keyword evidence="3" id="KW-1185">Reference proteome</keyword>
<reference evidence="2 3" key="1">
    <citation type="journal article" date="2019" name="Sci. Rep.">
        <title>A high-quality genome of Eragrostis curvula grass provides insights into Poaceae evolution and supports new strategies to enhance forage quality.</title>
        <authorList>
            <person name="Carballo J."/>
            <person name="Santos B.A.C.M."/>
            <person name="Zappacosta D."/>
            <person name="Garbus I."/>
            <person name="Selva J.P."/>
            <person name="Gallo C.A."/>
            <person name="Diaz A."/>
            <person name="Albertini E."/>
            <person name="Caccamo M."/>
            <person name="Echenique V."/>
        </authorList>
    </citation>
    <scope>NUCLEOTIDE SEQUENCE [LARGE SCALE GENOMIC DNA]</scope>
    <source>
        <strain evidence="3">cv. Victoria</strain>
        <tissue evidence="2">Leaf</tissue>
    </source>
</reference>
<dbReference type="AlphaFoldDB" id="A0A5J9SX91"/>
<feature type="region of interest" description="Disordered" evidence="1">
    <location>
        <begin position="100"/>
        <end position="125"/>
    </location>
</feature>
<sequence length="179" mass="19565">MIGKNLHNGGLKITCIELREKARVPLRQIVKGKTTHSFCLTLFDNPQLPDAATALLLNRRSPCSLLQTPSPLLPCSTAPAPAPTCSYRAPLQFVDQARPCSSRTSSATTRPATTSPGAAKSTTGEWTDELMQLKLMMNLSQIPDGIDTKNASKIEIDVTSFRTVEDGRSVYHKGRVLEW</sequence>
<dbReference type="Proteomes" id="UP000324897">
    <property type="component" value="Unassembled WGS sequence"/>
</dbReference>
<comment type="caution">
    <text evidence="2">The sequence shown here is derived from an EMBL/GenBank/DDBJ whole genome shotgun (WGS) entry which is preliminary data.</text>
</comment>